<feature type="compositionally biased region" description="Gly residues" evidence="1">
    <location>
        <begin position="577"/>
        <end position="589"/>
    </location>
</feature>
<evidence type="ECO:0000256" key="1">
    <source>
        <dbReference type="SAM" id="MobiDB-lite"/>
    </source>
</evidence>
<feature type="region of interest" description="Disordered" evidence="1">
    <location>
        <begin position="577"/>
        <end position="634"/>
    </location>
</feature>
<evidence type="ECO:0000313" key="3">
    <source>
        <dbReference type="RefSeq" id="XP_033457809.1"/>
    </source>
</evidence>
<feature type="compositionally biased region" description="Gly residues" evidence="1">
    <location>
        <begin position="616"/>
        <end position="634"/>
    </location>
</feature>
<feature type="region of interest" description="Disordered" evidence="1">
    <location>
        <begin position="49"/>
        <end position="110"/>
    </location>
</feature>
<reference evidence="3" key="2">
    <citation type="submission" date="2020-04" db="EMBL/GenBank/DDBJ databases">
        <authorList>
            <consortium name="NCBI Genome Project"/>
        </authorList>
    </citation>
    <scope>NUCLEOTIDE SEQUENCE</scope>
    <source>
        <strain evidence="3">CBS 342.82</strain>
    </source>
</reference>
<gene>
    <name evidence="3" type="ORF">K489DRAFT_372511</name>
</gene>
<accession>A0A6J3LYQ2</accession>
<feature type="compositionally biased region" description="Basic residues" evidence="1">
    <location>
        <begin position="171"/>
        <end position="180"/>
    </location>
</feature>
<organism evidence="3">
    <name type="scientific">Dissoconium aciculare CBS 342.82</name>
    <dbReference type="NCBI Taxonomy" id="1314786"/>
    <lineage>
        <taxon>Eukaryota</taxon>
        <taxon>Fungi</taxon>
        <taxon>Dikarya</taxon>
        <taxon>Ascomycota</taxon>
        <taxon>Pezizomycotina</taxon>
        <taxon>Dothideomycetes</taxon>
        <taxon>Dothideomycetidae</taxon>
        <taxon>Mycosphaerellales</taxon>
        <taxon>Dissoconiaceae</taxon>
        <taxon>Dissoconium</taxon>
    </lineage>
</organism>
<dbReference type="GeneID" id="54361142"/>
<feature type="region of interest" description="Disordered" evidence="1">
    <location>
        <begin position="1"/>
        <end position="32"/>
    </location>
</feature>
<feature type="compositionally biased region" description="Low complexity" evidence="1">
    <location>
        <begin position="255"/>
        <end position="269"/>
    </location>
</feature>
<dbReference type="OrthoDB" id="5402147at2759"/>
<proteinExistence type="predicted"/>
<dbReference type="Proteomes" id="UP000504637">
    <property type="component" value="Unplaced"/>
</dbReference>
<sequence length="634" mass="69061">MAQQQQQRPIVPRQHSAPPNATEAVHVPPAPRHRAIEASQEWILFSPAQDEEASVTATHTSHTPRTATHISDFGGSLETHVRSQIQRSDASTGVRIDTISDAGDDLDGDDAEELDSLDDGLYAFHHPYSATSLPHLDASGGAVLPTHDGFGTFPSGQDLQEQLWQFERYNPRRRTGRQAPRRSSAQRKPEAVEEEETQQIDLGGVVTEDDRTARVEKWRLDQSRAVLEEIERETRRMRRRVARMNSAPGTESILRASAASSRHPAAPEASTPPDGESFWRRITRRVIRDLIGLDESALSVIFGETFVQDDESSTFATRREIDPESIDATPTQRSPLADALDASTRASRRAESWELRLLDTIARELGILVHQLSDHNNEGAFSTYKRMQAMPLEYAGMKIPRQPSLRSTRRPAPGQVATGDEPASDALFVPTVPQDVLTPDTEPGDTSLWGIEEEPEDGGDTSREREYWEQEVDIKMIFNYLKRRFSVGPSTSPPPASATSAARLPHPNGPILPPSWAAASNSAGLAASSLSTAESVRRAEVIRRHHPLVSRAAAKQQQHQSSVLRRHHALQRRAIIGGGLASGGGGGGSSSCASQSTKRSRTASSRHYWGSVSGRSAGGAAGTGGGALGNWGEV</sequence>
<protein>
    <submittedName>
        <fullName evidence="3">Uncharacterized protein</fullName>
    </submittedName>
</protein>
<reference evidence="3" key="3">
    <citation type="submission" date="2025-08" db="UniProtKB">
        <authorList>
            <consortium name="RefSeq"/>
        </authorList>
    </citation>
    <scope>IDENTIFICATION</scope>
    <source>
        <strain evidence="3">CBS 342.82</strain>
    </source>
</reference>
<dbReference type="RefSeq" id="XP_033457809.1">
    <property type="nucleotide sequence ID" value="XM_033603342.1"/>
</dbReference>
<feature type="compositionally biased region" description="Polar residues" evidence="1">
    <location>
        <begin position="55"/>
        <end position="69"/>
    </location>
</feature>
<dbReference type="AlphaFoldDB" id="A0A6J3LYQ2"/>
<feature type="region of interest" description="Disordered" evidence="1">
    <location>
        <begin position="169"/>
        <end position="208"/>
    </location>
</feature>
<feature type="region of interest" description="Disordered" evidence="1">
    <location>
        <begin position="402"/>
        <end position="464"/>
    </location>
</feature>
<feature type="compositionally biased region" description="Polar residues" evidence="1">
    <location>
        <begin position="82"/>
        <end position="91"/>
    </location>
</feature>
<name>A0A6J3LYQ2_9PEZI</name>
<evidence type="ECO:0000313" key="2">
    <source>
        <dbReference type="Proteomes" id="UP000504637"/>
    </source>
</evidence>
<keyword evidence="2" id="KW-1185">Reference proteome</keyword>
<reference evidence="3" key="1">
    <citation type="submission" date="2020-01" db="EMBL/GenBank/DDBJ databases">
        <authorList>
            <consortium name="DOE Joint Genome Institute"/>
            <person name="Haridas S."/>
            <person name="Albert R."/>
            <person name="Binder M."/>
            <person name="Bloem J."/>
            <person name="Labutti K."/>
            <person name="Salamov A."/>
            <person name="Andreopoulos B."/>
            <person name="Baker S.E."/>
            <person name="Barry K."/>
            <person name="Bills G."/>
            <person name="Bluhm B.H."/>
            <person name="Cannon C."/>
            <person name="Castanera R."/>
            <person name="Culley D.E."/>
            <person name="Daum C."/>
            <person name="Ezra D."/>
            <person name="Gonzalez J.B."/>
            <person name="Henrissat B."/>
            <person name="Kuo A."/>
            <person name="Liang C."/>
            <person name="Lipzen A."/>
            <person name="Lutzoni F."/>
            <person name="Magnuson J."/>
            <person name="Mondo S."/>
            <person name="Nolan M."/>
            <person name="Ohm R."/>
            <person name="Pangilinan J."/>
            <person name="Park H.-J."/>
            <person name="Ramirez L."/>
            <person name="Alfaro M."/>
            <person name="Sun H."/>
            <person name="Tritt A."/>
            <person name="Yoshinaga Y."/>
            <person name="Zwiers L.-H."/>
            <person name="Turgeon B.G."/>
            <person name="Goodwin S.B."/>
            <person name="Spatafora J.W."/>
            <person name="Crous P.W."/>
            <person name="Grigoriev I.V."/>
        </authorList>
    </citation>
    <scope>NUCLEOTIDE SEQUENCE</scope>
    <source>
        <strain evidence="3">CBS 342.82</strain>
    </source>
</reference>
<feature type="region of interest" description="Disordered" evidence="1">
    <location>
        <begin position="488"/>
        <end position="515"/>
    </location>
</feature>
<feature type="region of interest" description="Disordered" evidence="1">
    <location>
        <begin position="242"/>
        <end position="276"/>
    </location>
</feature>